<organism evidence="2 3">
    <name type="scientific">Thermothielavioides terrestris</name>
    <dbReference type="NCBI Taxonomy" id="2587410"/>
    <lineage>
        <taxon>Eukaryota</taxon>
        <taxon>Fungi</taxon>
        <taxon>Dikarya</taxon>
        <taxon>Ascomycota</taxon>
        <taxon>Pezizomycotina</taxon>
        <taxon>Sordariomycetes</taxon>
        <taxon>Sordariomycetidae</taxon>
        <taxon>Sordariales</taxon>
        <taxon>Chaetomiaceae</taxon>
        <taxon>Thermothielavioides</taxon>
    </lineage>
</organism>
<evidence type="ECO:0000313" key="3">
    <source>
        <dbReference type="Proteomes" id="UP000289323"/>
    </source>
</evidence>
<proteinExistence type="predicted"/>
<accession>A0A3S4EYM1</accession>
<feature type="compositionally biased region" description="Polar residues" evidence="1">
    <location>
        <begin position="194"/>
        <end position="212"/>
    </location>
</feature>
<feature type="compositionally biased region" description="Basic and acidic residues" evidence="1">
    <location>
        <begin position="288"/>
        <end position="314"/>
    </location>
</feature>
<sequence length="603" mass="65923">MKISAADRASSTSRDESTREPQSSRLPGLLEDGSAVIEDKARRPRYKSSTLFGSRSRRTDLKLRKSLRSSSTTEDLAASSSGPLNYPAEQKTLSLKTRKASMSLRLKIKNFFSGTKPDEGAASIPCQHIESQRSRVTVIPTPSDDAEAPADQDREVIRGPPARVPSLQIVSPGLVHSSRASVVSLKSERDRNVSDGSSLTSWVHSGPSTLTSQEQQQWREWERQRLSIIRENGARTPSTSLPRQPHGSGLFQPPESAAGRPVASRPVVDSQRIYSALVKRMHALGLKMKEKTAEERSEAVESDRSAPPKEHPDRSASNTPDTIRPGDEEQAVSGHNGIFAQDDAQSDWRSRVVDSPASYLFRTASSYRRALRKSMQEEQNAWAQQSSASEQDSDTGTQVRHSSQFTGLLASESNSAKDLDYAESIYSSDDGVFGSALPSAATKKQSVMVETPAMYRAGGCREASAASSIEWKTWLSANIGKFEPSPTPSKPAEAVFGQPTMPRSVLSGHFASTRRHVREQAQIHDEDDHMDDDKGGDVFSSAERKPALPAISTPTPLSRRRRTTTTTAAAVAATRTATPLSQLEPNVLKPPRLPLPTRRRPRP</sequence>
<evidence type="ECO:0000313" key="2">
    <source>
        <dbReference type="EMBL" id="SPQ19539.1"/>
    </source>
</evidence>
<dbReference type="AlphaFoldDB" id="A0A3S4EYM1"/>
<feature type="compositionally biased region" description="Low complexity" evidence="1">
    <location>
        <begin position="378"/>
        <end position="390"/>
    </location>
</feature>
<dbReference type="EMBL" id="OUUZ01000001">
    <property type="protein sequence ID" value="SPQ19539.1"/>
    <property type="molecule type" value="Genomic_DNA"/>
</dbReference>
<feature type="region of interest" description="Disordered" evidence="1">
    <location>
        <begin position="1"/>
        <end position="87"/>
    </location>
</feature>
<feature type="region of interest" description="Disordered" evidence="1">
    <location>
        <begin position="522"/>
        <end position="603"/>
    </location>
</feature>
<evidence type="ECO:0000256" key="1">
    <source>
        <dbReference type="SAM" id="MobiDB-lite"/>
    </source>
</evidence>
<reference evidence="2 3" key="1">
    <citation type="submission" date="2018-04" db="EMBL/GenBank/DDBJ databases">
        <authorList>
            <person name="Huttner S."/>
            <person name="Dainat J."/>
        </authorList>
    </citation>
    <scope>NUCLEOTIDE SEQUENCE [LARGE SCALE GENOMIC DNA]</scope>
</reference>
<feature type="region of interest" description="Disordered" evidence="1">
    <location>
        <begin position="230"/>
        <end position="268"/>
    </location>
</feature>
<feature type="region of interest" description="Disordered" evidence="1">
    <location>
        <begin position="288"/>
        <end position="347"/>
    </location>
</feature>
<feature type="region of interest" description="Disordered" evidence="1">
    <location>
        <begin position="378"/>
        <end position="406"/>
    </location>
</feature>
<feature type="compositionally biased region" description="Polar residues" evidence="1">
    <location>
        <begin position="394"/>
        <end position="406"/>
    </location>
</feature>
<dbReference type="Proteomes" id="UP000289323">
    <property type="component" value="Unassembled WGS sequence"/>
</dbReference>
<feature type="region of interest" description="Disordered" evidence="1">
    <location>
        <begin position="181"/>
        <end position="218"/>
    </location>
</feature>
<protein>
    <submittedName>
        <fullName evidence="2">5835d3f1-c08a-49c0-ab6d-f4daa8b81667</fullName>
    </submittedName>
</protein>
<feature type="compositionally biased region" description="Low complexity" evidence="1">
    <location>
        <begin position="1"/>
        <end position="12"/>
    </location>
</feature>
<gene>
    <name evidence="2" type="ORF">TT172_LOCUS1958</name>
</gene>
<name>A0A3S4EYM1_9PEZI</name>
<feature type="compositionally biased region" description="Low complexity" evidence="1">
    <location>
        <begin position="564"/>
        <end position="578"/>
    </location>
</feature>
<feature type="compositionally biased region" description="Basic and acidic residues" evidence="1">
    <location>
        <begin position="522"/>
        <end position="546"/>
    </location>
</feature>